<dbReference type="Pfam" id="PF07651">
    <property type="entry name" value="ANTH"/>
    <property type="match status" value="1"/>
</dbReference>
<dbReference type="InterPro" id="IPR002558">
    <property type="entry name" value="ILWEQ_dom"/>
</dbReference>
<dbReference type="InterPro" id="IPR008942">
    <property type="entry name" value="ENTH_VHS"/>
</dbReference>
<dbReference type="GO" id="GO:0051015">
    <property type="term" value="F:actin filament binding"/>
    <property type="evidence" value="ECO:0007669"/>
    <property type="project" value="TreeGrafter"/>
</dbReference>
<evidence type="ECO:0000256" key="6">
    <source>
        <dbReference type="SAM" id="MobiDB-lite"/>
    </source>
</evidence>
<dbReference type="GO" id="GO:0006897">
    <property type="term" value="P:endocytosis"/>
    <property type="evidence" value="ECO:0007669"/>
    <property type="project" value="InterPro"/>
</dbReference>
<dbReference type="PANTHER" id="PTHR10407">
    <property type="entry name" value="HUNTINGTIN INTERACTING PROTEIN 1"/>
    <property type="match status" value="1"/>
</dbReference>
<dbReference type="GO" id="GO:0032051">
    <property type="term" value="F:clathrin light chain binding"/>
    <property type="evidence" value="ECO:0007669"/>
    <property type="project" value="TreeGrafter"/>
</dbReference>
<dbReference type="GO" id="GO:0030479">
    <property type="term" value="C:actin cortical patch"/>
    <property type="evidence" value="ECO:0007669"/>
    <property type="project" value="TreeGrafter"/>
</dbReference>
<feature type="coiled-coil region" evidence="5">
    <location>
        <begin position="785"/>
        <end position="848"/>
    </location>
</feature>
<feature type="region of interest" description="Disordered" evidence="6">
    <location>
        <begin position="274"/>
        <end position="310"/>
    </location>
</feature>
<sequence>MTTMTRPLNRDKAEADLQLHIKKATSPDETAPKQKHVRACIVYTWDYRSSTSVWQGFRSQPMLADEVQTFKALISVHKIIREGHPTVLKDAQRQGDWLDQCARSSNQYDARGYATLIRAYVDFLHSKLRYHSNHTEFNGTFDYNEYISLRGIDDPNEGYETISDLMTLQDQIDQFQKLIFANFRPSSNNECRIAALVPLVQESYAIYQFATSMLRAMHKRMPVIHRTSDPEGLVLLRQRFNAQHYALLKFYYECSNLKYLTSLISVPKLPQDPPDLIGGDSPPLLPARQAVTPTPTARETPPPSPGVDWAEQQREIARKQREYDLEQQRLQQQRELEQQQQQMEALRLQQEFDEQKRLQMERERLQRDQLAREQMQRHAEGRLAELERDVLALRGQYERDQMLIDQYDRRVKGLEQEMQLINMNAQQQLASKDELIRGIQDQINIWKSKYEALAKLYSQLRQEHLDLLGKYKTMQLKANSAQEAVDKMEKMQKEIKDKTLQMADMVRERDRARNELLRWQNTQNDEVARLKRDLEMANGRVEDLGRSKSSEVGSMVAKFNKEKQDLEDLANRRQREIDSLMRQVEDQKAEIERIQLESEEEKNVLESGLDETLLELASLRDGQTEQSSALQGRMDAMMSSHKRKMQQILDSILETCISKVEESIFDLESSTQLGNQNATPEFTLSMIEKAHTASTEFELALLQYLRPSSEVSQVEAIRSALNLSQTIADVLGNAKGITRLAKRDEDAEEIIRHANSSAVATQEFFTNVTSGRLGGLSPEGSIKIIEKSNESVQAAMERLAKAAEHLIPKNNQIDPTKLDLGDMVEMEMGNAARTIEEATAKLQALMAKPKNDGLSAVELQVNASILESAMAMMQAIGHLIKCATISQQEIVAQGRGTSTNAAFYKKNNRWTEGLISAAKAVAVATTLLVETADGVISKTHSMEQLLVASNEVAAATAQLVAASRVKANFMSKAQDNLERASKAVTEASRALVRAVKAIMERELKERESAVDYQGMNAHEFKIREMGQQVEILKLEKELTLARRVLGEMRKVSYHQGDD</sequence>
<comment type="subcellular location">
    <subcellularLocation>
        <location evidence="1">Cytoplasm</location>
    </subcellularLocation>
</comment>
<dbReference type="GO" id="GO:0035615">
    <property type="term" value="F:clathrin adaptor activity"/>
    <property type="evidence" value="ECO:0007669"/>
    <property type="project" value="TreeGrafter"/>
</dbReference>
<evidence type="ECO:0000256" key="5">
    <source>
        <dbReference type="SAM" id="Coils"/>
    </source>
</evidence>
<accession>A0A9P8CVF1</accession>
<keyword evidence="5" id="KW-0175">Coiled coil</keyword>
<evidence type="ECO:0000259" key="8">
    <source>
        <dbReference type="PROSITE" id="PS50945"/>
    </source>
</evidence>
<evidence type="ECO:0000259" key="7">
    <source>
        <dbReference type="PROSITE" id="PS50942"/>
    </source>
</evidence>
<dbReference type="PANTHER" id="PTHR10407:SF15">
    <property type="entry name" value="HUNTINGTIN INTERACTING PROTEIN 1"/>
    <property type="match status" value="1"/>
</dbReference>
<dbReference type="GO" id="GO:0007015">
    <property type="term" value="P:actin filament organization"/>
    <property type="evidence" value="ECO:0007669"/>
    <property type="project" value="TreeGrafter"/>
</dbReference>
<feature type="coiled-coil region" evidence="5">
    <location>
        <begin position="316"/>
        <end position="604"/>
    </location>
</feature>
<dbReference type="AlphaFoldDB" id="A0A9P8CVF1"/>
<evidence type="ECO:0000256" key="4">
    <source>
        <dbReference type="ARBA" id="ARBA00023203"/>
    </source>
</evidence>
<dbReference type="PROSITE" id="PS50945">
    <property type="entry name" value="I_LWEQ"/>
    <property type="match status" value="1"/>
</dbReference>
<evidence type="ECO:0000256" key="2">
    <source>
        <dbReference type="ARBA" id="ARBA00010135"/>
    </source>
</evidence>
<dbReference type="SMART" id="SM00307">
    <property type="entry name" value="ILWEQ"/>
    <property type="match status" value="1"/>
</dbReference>
<evidence type="ECO:0000256" key="1">
    <source>
        <dbReference type="ARBA" id="ARBA00004496"/>
    </source>
</evidence>
<dbReference type="SUPFAM" id="SSF48464">
    <property type="entry name" value="ENTH/VHS domain"/>
    <property type="match status" value="1"/>
</dbReference>
<name>A0A9P8CVF1_MORAP</name>
<dbReference type="GO" id="GO:0030136">
    <property type="term" value="C:clathrin-coated vesicle"/>
    <property type="evidence" value="ECO:0007669"/>
    <property type="project" value="TreeGrafter"/>
</dbReference>
<evidence type="ECO:0000256" key="3">
    <source>
        <dbReference type="ARBA" id="ARBA00022490"/>
    </source>
</evidence>
<feature type="domain" description="I/LWEQ" evidence="8">
    <location>
        <begin position="812"/>
        <end position="1056"/>
    </location>
</feature>
<keyword evidence="4" id="KW-0009">Actin-binding</keyword>
<dbReference type="GO" id="GO:0048268">
    <property type="term" value="P:clathrin coat assembly"/>
    <property type="evidence" value="ECO:0007669"/>
    <property type="project" value="TreeGrafter"/>
</dbReference>
<dbReference type="SMART" id="SM00273">
    <property type="entry name" value="ENTH"/>
    <property type="match status" value="1"/>
</dbReference>
<dbReference type="GO" id="GO:0080025">
    <property type="term" value="F:phosphatidylinositol-3,5-bisphosphate binding"/>
    <property type="evidence" value="ECO:0007669"/>
    <property type="project" value="TreeGrafter"/>
</dbReference>
<reference evidence="9" key="1">
    <citation type="submission" date="2021-07" db="EMBL/GenBank/DDBJ databases">
        <title>Draft genome of Mortierella alpina, strain LL118, isolated from an aspen leaf litter sample.</title>
        <authorList>
            <person name="Yang S."/>
            <person name="Vinatzer B.A."/>
        </authorList>
    </citation>
    <scope>NUCLEOTIDE SEQUENCE</scope>
    <source>
        <strain evidence="9">LL118</strain>
    </source>
</reference>
<keyword evidence="3" id="KW-0963">Cytoplasm</keyword>
<comment type="caution">
    <text evidence="9">The sequence shown here is derived from an EMBL/GenBank/DDBJ whole genome shotgun (WGS) entry which is preliminary data.</text>
</comment>
<feature type="domain" description="ENTH" evidence="7">
    <location>
        <begin position="9"/>
        <end position="138"/>
    </location>
</feature>
<dbReference type="InterPro" id="IPR035964">
    <property type="entry name" value="I/LWEQ_dom_sf"/>
</dbReference>
<evidence type="ECO:0000313" key="10">
    <source>
        <dbReference type="Proteomes" id="UP000717515"/>
    </source>
</evidence>
<evidence type="ECO:0008006" key="11">
    <source>
        <dbReference type="Google" id="ProtNLM"/>
    </source>
</evidence>
<proteinExistence type="inferred from homology"/>
<dbReference type="EMBL" id="JAIFTL010000355">
    <property type="protein sequence ID" value="KAG9319911.1"/>
    <property type="molecule type" value="Genomic_DNA"/>
</dbReference>
<dbReference type="SUPFAM" id="SSF109885">
    <property type="entry name" value="I/LWEQ domain"/>
    <property type="match status" value="1"/>
</dbReference>
<dbReference type="CDD" id="cd17007">
    <property type="entry name" value="ANTH_N_Sla2p"/>
    <property type="match status" value="1"/>
</dbReference>
<gene>
    <name evidence="9" type="ORF">KVV02_007326</name>
</gene>
<comment type="similarity">
    <text evidence="2">Belongs to the SLA2 family.</text>
</comment>
<dbReference type="Gene3D" id="1.20.1410.10">
    <property type="entry name" value="I/LWEQ domain"/>
    <property type="match status" value="1"/>
</dbReference>
<dbReference type="Pfam" id="PF01608">
    <property type="entry name" value="I_LWEQ"/>
    <property type="match status" value="1"/>
</dbReference>
<dbReference type="GO" id="GO:0043325">
    <property type="term" value="F:phosphatidylinositol-3,4-bisphosphate binding"/>
    <property type="evidence" value="ECO:0007669"/>
    <property type="project" value="TreeGrafter"/>
</dbReference>
<dbReference type="InterPro" id="IPR011417">
    <property type="entry name" value="ANTH_dom"/>
</dbReference>
<protein>
    <recommendedName>
        <fullName evidence="11">Cytoskeleton assembly control protein</fullName>
    </recommendedName>
</protein>
<dbReference type="InterPro" id="IPR030224">
    <property type="entry name" value="Sla2_fam"/>
</dbReference>
<organism evidence="9 10">
    <name type="scientific">Mortierella alpina</name>
    <name type="common">Oleaginous fungus</name>
    <name type="synonym">Mortierella renispora</name>
    <dbReference type="NCBI Taxonomy" id="64518"/>
    <lineage>
        <taxon>Eukaryota</taxon>
        <taxon>Fungi</taxon>
        <taxon>Fungi incertae sedis</taxon>
        <taxon>Mucoromycota</taxon>
        <taxon>Mortierellomycotina</taxon>
        <taxon>Mortierellomycetes</taxon>
        <taxon>Mortierellales</taxon>
        <taxon>Mortierellaceae</taxon>
        <taxon>Mortierella</taxon>
    </lineage>
</organism>
<dbReference type="PROSITE" id="PS50942">
    <property type="entry name" value="ENTH"/>
    <property type="match status" value="1"/>
</dbReference>
<dbReference type="InterPro" id="IPR013809">
    <property type="entry name" value="ENTH"/>
</dbReference>
<dbReference type="Gene3D" id="1.25.40.90">
    <property type="match status" value="1"/>
</dbReference>
<evidence type="ECO:0000313" key="9">
    <source>
        <dbReference type="EMBL" id="KAG9319911.1"/>
    </source>
</evidence>
<dbReference type="Proteomes" id="UP000717515">
    <property type="component" value="Unassembled WGS sequence"/>
</dbReference>